<dbReference type="GO" id="GO:0008199">
    <property type="term" value="F:ferric iron binding"/>
    <property type="evidence" value="ECO:0007669"/>
    <property type="project" value="InterPro"/>
</dbReference>
<organism evidence="14 15">
    <name type="scientific">Candida metapsilosis</name>
    <dbReference type="NCBI Taxonomy" id="273372"/>
    <lineage>
        <taxon>Eukaryota</taxon>
        <taxon>Fungi</taxon>
        <taxon>Dikarya</taxon>
        <taxon>Ascomycota</taxon>
        <taxon>Saccharomycotina</taxon>
        <taxon>Pichiomycetes</taxon>
        <taxon>Debaryomycetaceae</taxon>
        <taxon>Candida/Lodderomyces clade</taxon>
        <taxon>Candida</taxon>
    </lineage>
</organism>
<dbReference type="PROSITE" id="PS50810">
    <property type="entry name" value="FRATAXIN_2"/>
    <property type="match status" value="1"/>
</dbReference>
<dbReference type="GeneID" id="93652603"/>
<keyword evidence="10" id="KW-0406">Ion transport</keyword>
<dbReference type="NCBIfam" id="TIGR03421">
    <property type="entry name" value="FeS_CyaY"/>
    <property type="match status" value="1"/>
</dbReference>
<proteinExistence type="inferred from homology"/>
<dbReference type="GO" id="GO:0005739">
    <property type="term" value="C:mitochondrion"/>
    <property type="evidence" value="ECO:0007669"/>
    <property type="project" value="UniProtKB-SubCell"/>
</dbReference>
<evidence type="ECO:0000313" key="15">
    <source>
        <dbReference type="Proteomes" id="UP000669133"/>
    </source>
</evidence>
<keyword evidence="9" id="KW-0408">Iron</keyword>
<dbReference type="NCBIfam" id="TIGR03422">
    <property type="entry name" value="mito_frataxin"/>
    <property type="match status" value="1"/>
</dbReference>
<evidence type="ECO:0000256" key="2">
    <source>
        <dbReference type="ARBA" id="ARBA00008183"/>
    </source>
</evidence>
<evidence type="ECO:0000256" key="4">
    <source>
        <dbReference type="ARBA" id="ARBA00022434"/>
    </source>
</evidence>
<dbReference type="RefSeq" id="XP_067547562.1">
    <property type="nucleotide sequence ID" value="XM_067692996.1"/>
</dbReference>
<dbReference type="Proteomes" id="UP000669133">
    <property type="component" value="Unassembled WGS sequence"/>
</dbReference>
<evidence type="ECO:0000313" key="14">
    <source>
        <dbReference type="EMBL" id="KAG5418446.1"/>
    </source>
</evidence>
<dbReference type="InterPro" id="IPR002908">
    <property type="entry name" value="Frataxin/CyaY"/>
</dbReference>
<dbReference type="GO" id="GO:0034986">
    <property type="term" value="F:iron chaperone activity"/>
    <property type="evidence" value="ECO:0007669"/>
    <property type="project" value="TreeGrafter"/>
</dbReference>
<sequence>MFTRLSKSPQHTLRYLIKPRIAPSISRCAVLRIPHAPMIHATTGLRVYSISTQGEQLDGKIDQISDGEYNKLSNEYLENISEELEELNEDYEQVDAELSHGVLTLTLPPNGTYVINKQPPNKQIWLSSPISGPKRYDLIQGQWRTLRDGSLLTELLEQEISEALKISFKFESVSS</sequence>
<dbReference type="SMART" id="SM01219">
    <property type="entry name" value="Frataxin_Cyay"/>
    <property type="match status" value="1"/>
</dbReference>
<dbReference type="PANTHER" id="PTHR16821:SF2">
    <property type="entry name" value="FRATAXIN, MITOCHONDRIAL"/>
    <property type="match status" value="1"/>
</dbReference>
<dbReference type="InterPro" id="IPR036524">
    <property type="entry name" value="Frataxin/CyaY_sf"/>
</dbReference>
<evidence type="ECO:0000256" key="3">
    <source>
        <dbReference type="ARBA" id="ARBA00013107"/>
    </source>
</evidence>
<dbReference type="GO" id="GO:0016226">
    <property type="term" value="P:iron-sulfur cluster assembly"/>
    <property type="evidence" value="ECO:0007669"/>
    <property type="project" value="InterPro"/>
</dbReference>
<evidence type="ECO:0000256" key="8">
    <source>
        <dbReference type="ARBA" id="ARBA00023002"/>
    </source>
</evidence>
<evidence type="ECO:0000256" key="6">
    <source>
        <dbReference type="ARBA" id="ARBA00022496"/>
    </source>
</evidence>
<name>A0A8H8DC55_9ASCO</name>
<keyword evidence="4" id="KW-0409">Iron storage</keyword>
<dbReference type="InterPro" id="IPR017789">
    <property type="entry name" value="Frataxin"/>
</dbReference>
<comment type="subcellular location">
    <subcellularLocation>
        <location evidence="1">Mitochondrion</location>
    </subcellularLocation>
</comment>
<keyword evidence="7" id="KW-0809">Transit peptide</keyword>
<dbReference type="GO" id="GO:0004322">
    <property type="term" value="F:ferroxidase activity"/>
    <property type="evidence" value="ECO:0007669"/>
    <property type="project" value="UniProtKB-EC"/>
</dbReference>
<dbReference type="Gene3D" id="3.30.920.10">
    <property type="entry name" value="Frataxin/CyaY"/>
    <property type="match status" value="1"/>
</dbReference>
<reference evidence="14 15" key="1">
    <citation type="submission" date="2020-12" db="EMBL/GenBank/DDBJ databases">
        <title>Effect of drift, selection, and recombination on the evolution of hybrid genomes in Candida yeast pathogens.</title>
        <authorList>
            <person name="Mixao V."/>
            <person name="Ksiezopolska E."/>
            <person name="Saus E."/>
            <person name="Boekhout T."/>
            <person name="Gacser A."/>
            <person name="Gabaldon T."/>
        </authorList>
    </citation>
    <scope>NUCLEOTIDE SEQUENCE [LARGE SCALE GENOMIC DNA]</scope>
    <source>
        <strain evidence="14 15">BP57</strain>
    </source>
</reference>
<dbReference type="InterPro" id="IPR020895">
    <property type="entry name" value="Frataxin_CS"/>
</dbReference>
<dbReference type="GO" id="GO:0006826">
    <property type="term" value="P:iron ion transport"/>
    <property type="evidence" value="ECO:0007669"/>
    <property type="project" value="UniProtKB-KW"/>
</dbReference>
<accession>A0A8H8DC55</accession>
<dbReference type="PANTHER" id="PTHR16821">
    <property type="entry name" value="FRATAXIN"/>
    <property type="match status" value="1"/>
</dbReference>
<keyword evidence="13" id="KW-0175">Coiled coil</keyword>
<dbReference type="OrthoDB" id="1897642at2759"/>
<comment type="catalytic activity">
    <reaction evidence="12">
        <text>4 Fe(2+) + O2 + 4 H(+) = 4 Fe(3+) + 2 H2O</text>
        <dbReference type="Rhea" id="RHEA:11148"/>
        <dbReference type="ChEBI" id="CHEBI:15377"/>
        <dbReference type="ChEBI" id="CHEBI:15378"/>
        <dbReference type="ChEBI" id="CHEBI:15379"/>
        <dbReference type="ChEBI" id="CHEBI:29033"/>
        <dbReference type="ChEBI" id="CHEBI:29034"/>
        <dbReference type="EC" id="1.16.3.1"/>
    </reaction>
</comment>
<gene>
    <name evidence="14" type="ORF">I9W82_003974</name>
</gene>
<keyword evidence="11" id="KW-0496">Mitochondrion</keyword>
<keyword evidence="15" id="KW-1185">Reference proteome</keyword>
<comment type="caution">
    <text evidence="14">The sequence shown here is derived from an EMBL/GenBank/DDBJ whole genome shotgun (WGS) entry which is preliminary data.</text>
</comment>
<dbReference type="AlphaFoldDB" id="A0A8H8DC55"/>
<dbReference type="EMBL" id="JAEOAQ010000005">
    <property type="protein sequence ID" value="KAG5418446.1"/>
    <property type="molecule type" value="Genomic_DNA"/>
</dbReference>
<evidence type="ECO:0000256" key="1">
    <source>
        <dbReference type="ARBA" id="ARBA00004173"/>
    </source>
</evidence>
<evidence type="ECO:0000256" key="7">
    <source>
        <dbReference type="ARBA" id="ARBA00022946"/>
    </source>
</evidence>
<feature type="coiled-coil region" evidence="13">
    <location>
        <begin position="70"/>
        <end position="97"/>
    </location>
</feature>
<dbReference type="Pfam" id="PF01491">
    <property type="entry name" value="Frataxin_Cyay"/>
    <property type="match status" value="1"/>
</dbReference>
<keyword evidence="6" id="KW-0410">Iron transport</keyword>
<evidence type="ECO:0000256" key="13">
    <source>
        <dbReference type="SAM" id="Coils"/>
    </source>
</evidence>
<dbReference type="GO" id="GO:0051537">
    <property type="term" value="F:2 iron, 2 sulfur cluster binding"/>
    <property type="evidence" value="ECO:0007669"/>
    <property type="project" value="TreeGrafter"/>
</dbReference>
<keyword evidence="8" id="KW-0560">Oxidoreductase</keyword>
<comment type="similarity">
    <text evidence="2">Belongs to the frataxin family.</text>
</comment>
<dbReference type="GO" id="GO:0006879">
    <property type="term" value="P:intracellular iron ion homeostasis"/>
    <property type="evidence" value="ECO:0007669"/>
    <property type="project" value="UniProtKB-KW"/>
</dbReference>
<evidence type="ECO:0000256" key="10">
    <source>
        <dbReference type="ARBA" id="ARBA00023065"/>
    </source>
</evidence>
<dbReference type="SUPFAM" id="SSF55387">
    <property type="entry name" value="Frataxin/Nqo15-like"/>
    <property type="match status" value="1"/>
</dbReference>
<protein>
    <recommendedName>
        <fullName evidence="3">ferroxidase</fullName>
        <ecNumber evidence="3">1.16.3.1</ecNumber>
    </recommendedName>
</protein>
<evidence type="ECO:0000256" key="12">
    <source>
        <dbReference type="ARBA" id="ARBA00047990"/>
    </source>
</evidence>
<dbReference type="PROSITE" id="PS01344">
    <property type="entry name" value="FRATAXIN_1"/>
    <property type="match status" value="1"/>
</dbReference>
<dbReference type="GO" id="GO:0008198">
    <property type="term" value="F:ferrous iron binding"/>
    <property type="evidence" value="ECO:0007669"/>
    <property type="project" value="TreeGrafter"/>
</dbReference>
<dbReference type="EC" id="1.16.3.1" evidence="3"/>
<evidence type="ECO:0000256" key="11">
    <source>
        <dbReference type="ARBA" id="ARBA00023128"/>
    </source>
</evidence>
<keyword evidence="5" id="KW-0813">Transport</keyword>
<evidence type="ECO:0000256" key="5">
    <source>
        <dbReference type="ARBA" id="ARBA00022448"/>
    </source>
</evidence>
<evidence type="ECO:0000256" key="9">
    <source>
        <dbReference type="ARBA" id="ARBA00023004"/>
    </source>
</evidence>